<protein>
    <submittedName>
        <fullName evidence="3">Non-heme bromoperoxidase BpoC</fullName>
        <ecNumber evidence="3">1.11.1.18</ecNumber>
    </submittedName>
</protein>
<name>A0A9E7C0U2_9ACTN</name>
<keyword evidence="1" id="KW-0378">Hydrolase</keyword>
<dbReference type="PANTHER" id="PTHR43798">
    <property type="entry name" value="MONOACYLGLYCEROL LIPASE"/>
    <property type="match status" value="1"/>
</dbReference>
<evidence type="ECO:0000259" key="2">
    <source>
        <dbReference type="Pfam" id="PF00561"/>
    </source>
</evidence>
<reference evidence="3" key="1">
    <citation type="journal article" date="2022" name="Int. J. Syst. Evol. Microbiol.">
        <title>Pseudomonas aegrilactucae sp. nov. and Pseudomonas morbosilactucae sp. nov., pathogens causing bacterial rot of lettuce in Japan.</title>
        <authorList>
            <person name="Sawada H."/>
            <person name="Fujikawa T."/>
            <person name="Satou M."/>
        </authorList>
    </citation>
    <scope>NUCLEOTIDE SEQUENCE</scope>
    <source>
        <strain evidence="3">0166_1</strain>
    </source>
</reference>
<dbReference type="InterPro" id="IPR050266">
    <property type="entry name" value="AB_hydrolase_sf"/>
</dbReference>
<dbReference type="GO" id="GO:0016020">
    <property type="term" value="C:membrane"/>
    <property type="evidence" value="ECO:0007669"/>
    <property type="project" value="TreeGrafter"/>
</dbReference>
<evidence type="ECO:0000313" key="3">
    <source>
        <dbReference type="EMBL" id="UGS36780.1"/>
    </source>
</evidence>
<dbReference type="Pfam" id="PF00561">
    <property type="entry name" value="Abhydrolase_1"/>
    <property type="match status" value="1"/>
</dbReference>
<sequence>MAEMIATRRGDFLIEQRGPTDAPAIVLVAGLGDDHDSWAGPAAVLARSHRVITFDNRGIGRSPIPPGPYSTAEMAEDVHGLVSELGLGRVNAAGSSMGGAICQEWVLAYPDDVDRLVLSNTWAERDRWLTGLLEHWIELAGRGSGRDLLFQLALFCFSADHLTDHPQTIDEFLDAPLPSLDGFRAAARACQRHEALDRLASLRTPTLIIGGEHDILTRPTLSQRLAQTIPAAELRWLPTGHMTFWEQPDAWTTAVREFLAARP</sequence>
<evidence type="ECO:0000313" key="4">
    <source>
        <dbReference type="Proteomes" id="UP001162834"/>
    </source>
</evidence>
<dbReference type="InterPro" id="IPR000073">
    <property type="entry name" value="AB_hydrolase_1"/>
</dbReference>
<dbReference type="GO" id="GO:0016787">
    <property type="term" value="F:hydrolase activity"/>
    <property type="evidence" value="ECO:0007669"/>
    <property type="project" value="UniProtKB-KW"/>
</dbReference>
<dbReference type="KEGG" id="sbae:DSM104329_03191"/>
<dbReference type="AlphaFoldDB" id="A0A9E7C0U2"/>
<dbReference type="GO" id="GO:0019806">
    <property type="term" value="F:bromide peroxidase activity"/>
    <property type="evidence" value="ECO:0007669"/>
    <property type="project" value="UniProtKB-EC"/>
</dbReference>
<feature type="domain" description="AB hydrolase-1" evidence="2">
    <location>
        <begin position="23"/>
        <end position="248"/>
    </location>
</feature>
<keyword evidence="3" id="KW-0560">Oxidoreductase</keyword>
<organism evidence="3 4">
    <name type="scientific">Capillimicrobium parvum</name>
    <dbReference type="NCBI Taxonomy" id="2884022"/>
    <lineage>
        <taxon>Bacteria</taxon>
        <taxon>Bacillati</taxon>
        <taxon>Actinomycetota</taxon>
        <taxon>Thermoleophilia</taxon>
        <taxon>Solirubrobacterales</taxon>
        <taxon>Capillimicrobiaceae</taxon>
        <taxon>Capillimicrobium</taxon>
    </lineage>
</organism>
<dbReference type="EMBL" id="CP087164">
    <property type="protein sequence ID" value="UGS36780.1"/>
    <property type="molecule type" value="Genomic_DNA"/>
</dbReference>
<proteinExistence type="predicted"/>
<dbReference type="Proteomes" id="UP001162834">
    <property type="component" value="Chromosome"/>
</dbReference>
<dbReference type="SUPFAM" id="SSF53474">
    <property type="entry name" value="alpha/beta-Hydrolases"/>
    <property type="match status" value="1"/>
</dbReference>
<dbReference type="PRINTS" id="PR00111">
    <property type="entry name" value="ABHYDROLASE"/>
</dbReference>
<evidence type="ECO:0000256" key="1">
    <source>
        <dbReference type="ARBA" id="ARBA00022801"/>
    </source>
</evidence>
<dbReference type="PANTHER" id="PTHR43798:SF31">
    <property type="entry name" value="AB HYDROLASE SUPERFAMILY PROTEIN YCLE"/>
    <property type="match status" value="1"/>
</dbReference>
<dbReference type="InterPro" id="IPR029058">
    <property type="entry name" value="AB_hydrolase_fold"/>
</dbReference>
<keyword evidence="3" id="KW-0575">Peroxidase</keyword>
<dbReference type="EC" id="1.11.1.18" evidence="3"/>
<accession>A0A9E7C0U2</accession>
<gene>
    <name evidence="3" type="primary">bpoC_3</name>
    <name evidence="3" type="ORF">DSM104329_03191</name>
</gene>
<dbReference type="Gene3D" id="3.40.50.1820">
    <property type="entry name" value="alpha/beta hydrolase"/>
    <property type="match status" value="1"/>
</dbReference>
<keyword evidence="4" id="KW-1185">Reference proteome</keyword>